<dbReference type="GO" id="GO:0043103">
    <property type="term" value="P:hypoxanthine salvage"/>
    <property type="evidence" value="ECO:0007669"/>
    <property type="project" value="TreeGrafter"/>
</dbReference>
<feature type="domain" description="Adenosine deaminase" evidence="10">
    <location>
        <begin position="1"/>
        <end position="194"/>
    </location>
</feature>
<name>A0A7K4S9I2_COLPI</name>
<dbReference type="InterPro" id="IPR001365">
    <property type="entry name" value="A_deaminase_dom"/>
</dbReference>
<dbReference type="SUPFAM" id="SSF51556">
    <property type="entry name" value="Metallo-dependent hydrolases"/>
    <property type="match status" value="1"/>
</dbReference>
<evidence type="ECO:0000256" key="8">
    <source>
        <dbReference type="ARBA" id="ARBA00022801"/>
    </source>
</evidence>
<dbReference type="GO" id="GO:0060205">
    <property type="term" value="C:cytoplasmic vesicle lumen"/>
    <property type="evidence" value="ECO:0007669"/>
    <property type="project" value="UniProtKB-SubCell"/>
</dbReference>
<comment type="subcellular location">
    <subcellularLocation>
        <location evidence="2">Cell membrane</location>
        <topology evidence="2">Peripheral membrane protein</topology>
        <orientation evidence="2">Extracellular side</orientation>
    </subcellularLocation>
    <subcellularLocation>
        <location evidence="3">Cytoplasmic vesicle lumen</location>
    </subcellularLocation>
</comment>
<dbReference type="Gene3D" id="3.20.20.140">
    <property type="entry name" value="Metal-dependent hydrolases"/>
    <property type="match status" value="2"/>
</dbReference>
<dbReference type="GO" id="GO:0046872">
    <property type="term" value="F:metal ion binding"/>
    <property type="evidence" value="ECO:0007669"/>
    <property type="project" value="UniProtKB-KW"/>
</dbReference>
<dbReference type="InterPro" id="IPR006330">
    <property type="entry name" value="Ado/ade_deaminase"/>
</dbReference>
<dbReference type="GO" id="GO:0060169">
    <property type="term" value="P:negative regulation of adenosine receptor signaling pathway"/>
    <property type="evidence" value="ECO:0007669"/>
    <property type="project" value="TreeGrafter"/>
</dbReference>
<dbReference type="EC" id="3.5.4.4" evidence="5"/>
<keyword evidence="8" id="KW-0378">Hydrolase</keyword>
<dbReference type="GO" id="GO:0005829">
    <property type="term" value="C:cytosol"/>
    <property type="evidence" value="ECO:0007669"/>
    <property type="project" value="TreeGrafter"/>
</dbReference>
<keyword evidence="7" id="KW-0479">Metal-binding</keyword>
<dbReference type="OrthoDB" id="272271at2759"/>
<comment type="similarity">
    <text evidence="4">Belongs to the metallo-dependent hydrolases superfamily. Adenosine and AMP deaminases family.</text>
</comment>
<accession>A0A7K4S9I2</accession>
<evidence type="ECO:0000256" key="4">
    <source>
        <dbReference type="ARBA" id="ARBA00006676"/>
    </source>
</evidence>
<evidence type="ECO:0000259" key="10">
    <source>
        <dbReference type="Pfam" id="PF00962"/>
    </source>
</evidence>
<dbReference type="Pfam" id="PF00962">
    <property type="entry name" value="A_deaminase"/>
    <property type="match status" value="2"/>
</dbReference>
<dbReference type="GO" id="GO:0046103">
    <property type="term" value="P:inosine biosynthetic process"/>
    <property type="evidence" value="ECO:0007669"/>
    <property type="project" value="TreeGrafter"/>
</dbReference>
<comment type="cofactor">
    <cofactor evidence="1">
        <name>Zn(2+)</name>
        <dbReference type="ChEBI" id="CHEBI:29105"/>
    </cofactor>
</comment>
<comment type="caution">
    <text evidence="11">The sequence shown here is derived from an EMBL/GenBank/DDBJ whole genome shotgun (WGS) entry which is preliminary data.</text>
</comment>
<evidence type="ECO:0000256" key="7">
    <source>
        <dbReference type="ARBA" id="ARBA00022723"/>
    </source>
</evidence>
<evidence type="ECO:0000313" key="12">
    <source>
        <dbReference type="Proteomes" id="UP000530263"/>
    </source>
</evidence>
<feature type="non-terminal residue" evidence="11">
    <location>
        <position position="291"/>
    </location>
</feature>
<dbReference type="InterPro" id="IPR032466">
    <property type="entry name" value="Metal_Hydrolase"/>
</dbReference>
<dbReference type="GO" id="GO:0009897">
    <property type="term" value="C:external side of plasma membrane"/>
    <property type="evidence" value="ECO:0007669"/>
    <property type="project" value="TreeGrafter"/>
</dbReference>
<proteinExistence type="inferred from homology"/>
<dbReference type="PROSITE" id="PS00485">
    <property type="entry name" value="A_DEAMINASE"/>
    <property type="match status" value="1"/>
</dbReference>
<dbReference type="InterPro" id="IPR006650">
    <property type="entry name" value="A/AMP_deam_AS"/>
</dbReference>
<sequence>RKRGVPLPGSTVDDLLKHVSYKTPLTLTKFLEKFNHYMPAIAGDREAVRRIAYELVETKAKEGVIYVEIRYSPHLLANCRVDPIPWGQTEGDLTPDEVVSLVNQGLQDGERDFNIKARSILCCMRHMPSWSPEVVELCKKYRNNSVVAIDLAGDENAKVENSSEHKKAYEEAERCGIHRTVHAGEAGPPAMIKEVRGAPISGQGLGRGGECPCSPRRGAQVLHGKDFIAEQTLGIWPQWHREGPPRAGFRKDRANYSINTDDPLIFNSNIDKDYSIVKDYMGFTEEDFKRV</sequence>
<reference evidence="11 12" key="1">
    <citation type="submission" date="2019-09" db="EMBL/GenBank/DDBJ databases">
        <title>Bird 10,000 Genomes (B10K) Project - Family phase.</title>
        <authorList>
            <person name="Zhang G."/>
        </authorList>
    </citation>
    <scope>NUCLEOTIDE SEQUENCE [LARGE SCALE GENOMIC DNA]</scope>
    <source>
        <strain evidence="11">B10K-DU-021-26</strain>
        <tissue evidence="11">Mixed tissue sample</tissue>
    </source>
</reference>
<feature type="domain" description="Adenosine deaminase" evidence="10">
    <location>
        <begin position="246"/>
        <end position="290"/>
    </location>
</feature>
<protein>
    <recommendedName>
        <fullName evidence="6">Adenosine deaminase</fullName>
        <ecNumber evidence="5">3.5.4.4</ecNumber>
    </recommendedName>
</protein>
<dbReference type="PANTHER" id="PTHR11409:SF43">
    <property type="entry name" value="ADENOSINE DEAMINASE"/>
    <property type="match status" value="1"/>
</dbReference>
<dbReference type="Proteomes" id="UP000530263">
    <property type="component" value="Unassembled WGS sequence"/>
</dbReference>
<evidence type="ECO:0000256" key="1">
    <source>
        <dbReference type="ARBA" id="ARBA00001947"/>
    </source>
</evidence>
<evidence type="ECO:0000256" key="5">
    <source>
        <dbReference type="ARBA" id="ARBA00012784"/>
    </source>
</evidence>
<gene>
    <name evidence="11" type="primary">Ada</name>
    <name evidence="11" type="ORF">COLPIC_R10228</name>
</gene>
<evidence type="ECO:0000256" key="3">
    <source>
        <dbReference type="ARBA" id="ARBA00004321"/>
    </source>
</evidence>
<keyword evidence="9" id="KW-0862">Zinc</keyword>
<evidence type="ECO:0000256" key="2">
    <source>
        <dbReference type="ARBA" id="ARBA00004296"/>
    </source>
</evidence>
<dbReference type="GO" id="GO:0009168">
    <property type="term" value="P:purine ribonucleoside monophosphate biosynthetic process"/>
    <property type="evidence" value="ECO:0007669"/>
    <property type="project" value="InterPro"/>
</dbReference>
<dbReference type="AlphaFoldDB" id="A0A7K4S9I2"/>
<dbReference type="GO" id="GO:0006154">
    <property type="term" value="P:adenosine catabolic process"/>
    <property type="evidence" value="ECO:0007669"/>
    <property type="project" value="TreeGrafter"/>
</dbReference>
<dbReference type="GO" id="GO:0004000">
    <property type="term" value="F:adenosine deaminase activity"/>
    <property type="evidence" value="ECO:0007669"/>
    <property type="project" value="UniProtKB-ARBA"/>
</dbReference>
<evidence type="ECO:0000256" key="9">
    <source>
        <dbReference type="ARBA" id="ARBA00022833"/>
    </source>
</evidence>
<evidence type="ECO:0000313" key="11">
    <source>
        <dbReference type="EMBL" id="NWQ81702.1"/>
    </source>
</evidence>
<feature type="non-terminal residue" evidence="11">
    <location>
        <position position="1"/>
    </location>
</feature>
<dbReference type="PANTHER" id="PTHR11409">
    <property type="entry name" value="ADENOSINE DEAMINASE"/>
    <property type="match status" value="1"/>
</dbReference>
<dbReference type="GO" id="GO:0042110">
    <property type="term" value="P:T cell activation"/>
    <property type="evidence" value="ECO:0007669"/>
    <property type="project" value="TreeGrafter"/>
</dbReference>
<evidence type="ECO:0000256" key="6">
    <source>
        <dbReference type="ARBA" id="ARBA00018099"/>
    </source>
</evidence>
<organism evidence="11 12">
    <name type="scientific">Columbina picui</name>
    <name type="common">Picui ground-dove</name>
    <dbReference type="NCBI Taxonomy" id="115618"/>
    <lineage>
        <taxon>Eukaryota</taxon>
        <taxon>Metazoa</taxon>
        <taxon>Chordata</taxon>
        <taxon>Craniata</taxon>
        <taxon>Vertebrata</taxon>
        <taxon>Euteleostomi</taxon>
        <taxon>Archelosauria</taxon>
        <taxon>Archosauria</taxon>
        <taxon>Dinosauria</taxon>
        <taxon>Saurischia</taxon>
        <taxon>Theropoda</taxon>
        <taxon>Coelurosauria</taxon>
        <taxon>Aves</taxon>
        <taxon>Neognathae</taxon>
        <taxon>Neoaves</taxon>
        <taxon>Columbimorphae</taxon>
        <taxon>Columbiformes</taxon>
        <taxon>Columbidae</taxon>
        <taxon>Columbina</taxon>
    </lineage>
</organism>
<dbReference type="EMBL" id="VYZG01001853">
    <property type="protein sequence ID" value="NWQ81702.1"/>
    <property type="molecule type" value="Genomic_DNA"/>
</dbReference>
<keyword evidence="12" id="KW-1185">Reference proteome</keyword>